<gene>
    <name evidence="2" type="primary">ccmI</name>
    <name evidence="2" type="ORF">HLH34_08585</name>
</gene>
<dbReference type="Proteomes" id="UP000555756">
    <property type="component" value="Unassembled WGS sequence"/>
</dbReference>
<dbReference type="GO" id="GO:0017004">
    <property type="term" value="P:cytochrome complex assembly"/>
    <property type="evidence" value="ECO:0007669"/>
    <property type="project" value="UniProtKB-KW"/>
</dbReference>
<dbReference type="RefSeq" id="WP_183119158.1">
    <property type="nucleotide sequence ID" value="NZ_JABEQF010000005.1"/>
</dbReference>
<dbReference type="NCBIfam" id="TIGR03142">
    <property type="entry name" value="cytochro_ccmI"/>
    <property type="match status" value="1"/>
</dbReference>
<dbReference type="EMBL" id="JABEQF010000005">
    <property type="protein sequence ID" value="MBB2190025.1"/>
    <property type="molecule type" value="Genomic_DNA"/>
</dbReference>
<name>A0A7W4JSJ6_9PROT</name>
<dbReference type="Gene3D" id="1.25.40.10">
    <property type="entry name" value="Tetratricopeptide repeat domain"/>
    <property type="match status" value="1"/>
</dbReference>
<keyword evidence="3" id="KW-1185">Reference proteome</keyword>
<protein>
    <submittedName>
        <fullName evidence="2">C-type cytochrome biogenesis protein CcmI</fullName>
    </submittedName>
</protein>
<proteinExistence type="predicted"/>
<comment type="caution">
    <text evidence="2">The sequence shown here is derived from an EMBL/GenBank/DDBJ whole genome shotgun (WGS) entry which is preliminary data.</text>
</comment>
<accession>A0A7W4JSJ6</accession>
<keyword evidence="1" id="KW-0201">Cytochrome c-type biogenesis</keyword>
<evidence type="ECO:0000313" key="2">
    <source>
        <dbReference type="EMBL" id="MBB2190025.1"/>
    </source>
</evidence>
<dbReference type="InterPro" id="IPR017560">
    <property type="entry name" value="Cyt_c_biogenesis_CcmI"/>
</dbReference>
<dbReference type="AlphaFoldDB" id="A0A7W4JSJ6"/>
<organism evidence="2 3">
    <name type="scientific">Gluconacetobacter azotocaptans</name>
    <dbReference type="NCBI Taxonomy" id="142834"/>
    <lineage>
        <taxon>Bacteria</taxon>
        <taxon>Pseudomonadati</taxon>
        <taxon>Pseudomonadota</taxon>
        <taxon>Alphaproteobacteria</taxon>
        <taxon>Acetobacterales</taxon>
        <taxon>Acetobacteraceae</taxon>
        <taxon>Gluconacetobacter</taxon>
    </lineage>
</organism>
<dbReference type="InterPro" id="IPR011990">
    <property type="entry name" value="TPR-like_helical_dom_sf"/>
</dbReference>
<reference evidence="2 3" key="1">
    <citation type="submission" date="2020-04" db="EMBL/GenBank/DDBJ databases">
        <title>Description of novel Gluconacetobacter.</title>
        <authorList>
            <person name="Sombolestani A."/>
        </authorList>
    </citation>
    <scope>NUCLEOTIDE SEQUENCE [LARGE SCALE GENOMIC DNA]</scope>
    <source>
        <strain evidence="2 3">LMG 21311</strain>
    </source>
</reference>
<sequence>MIWIGFFLLTTLALLPAIAVFRHTARLRDERETALVLHRARLAELDRDMQDGLIAPTEHAGAALEIQRRLLATDAAEAHGAGRGIPGPVVAGALLLVPLSALGLYLACGHPSLPAQPLAPRLAEIRKQDHRSDALLAQLRAGLARMPADDPNRVRGYLLLGQAEAARAHYADAAAAWRQAIDIQFDPEVAARTAEAQTLADGRVTPETASLFRRALDAAPADAPWRMAAEQRIAQSEHQ</sequence>
<evidence type="ECO:0000256" key="1">
    <source>
        <dbReference type="ARBA" id="ARBA00022748"/>
    </source>
</evidence>
<evidence type="ECO:0000313" key="3">
    <source>
        <dbReference type="Proteomes" id="UP000555756"/>
    </source>
</evidence>